<keyword evidence="1" id="KW-0812">Transmembrane</keyword>
<keyword evidence="1" id="KW-1133">Transmembrane helix</keyword>
<dbReference type="InterPro" id="IPR039090">
    <property type="entry name" value="CD7"/>
</dbReference>
<dbReference type="GO" id="GO:0016020">
    <property type="term" value="C:membrane"/>
    <property type="evidence" value="ECO:0007669"/>
    <property type="project" value="InterPro"/>
</dbReference>
<proteinExistence type="predicted"/>
<dbReference type="AlphaFoldDB" id="A0A553MT72"/>
<dbReference type="InterPro" id="IPR036179">
    <property type="entry name" value="Ig-like_dom_sf"/>
</dbReference>
<feature type="transmembrane region" description="Helical" evidence="1">
    <location>
        <begin position="114"/>
        <end position="137"/>
    </location>
</feature>
<dbReference type="GO" id="GO:0038023">
    <property type="term" value="F:signaling receptor activity"/>
    <property type="evidence" value="ECO:0007669"/>
    <property type="project" value="InterPro"/>
</dbReference>
<dbReference type="OrthoDB" id="8436389at2759"/>
<evidence type="ECO:0000313" key="3">
    <source>
        <dbReference type="EMBL" id="TRY56378.1"/>
    </source>
</evidence>
<dbReference type="Pfam" id="PF07686">
    <property type="entry name" value="V-set"/>
    <property type="match status" value="1"/>
</dbReference>
<name>A0A553MT72_9TELE</name>
<reference evidence="3 4" key="1">
    <citation type="journal article" date="2019" name="Sci. Data">
        <title>Hybrid genome assembly and annotation of Danionella translucida.</title>
        <authorList>
            <person name="Kadobianskyi M."/>
            <person name="Schulze L."/>
            <person name="Schuelke M."/>
            <person name="Judkewitz B."/>
        </authorList>
    </citation>
    <scope>NUCLEOTIDE SEQUENCE [LARGE SCALE GENOMIC DNA]</scope>
    <source>
        <strain evidence="3 4">Bolton</strain>
    </source>
</reference>
<dbReference type="SUPFAM" id="SSF48726">
    <property type="entry name" value="Immunoglobulin"/>
    <property type="match status" value="1"/>
</dbReference>
<feature type="domain" description="Immunoglobulin V-set" evidence="2">
    <location>
        <begin position="3"/>
        <end position="100"/>
    </location>
</feature>
<dbReference type="PANTHER" id="PTHR15343">
    <property type="entry name" value="CD7"/>
    <property type="match status" value="1"/>
</dbReference>
<organism evidence="3 4">
    <name type="scientific">Danionella cerebrum</name>
    <dbReference type="NCBI Taxonomy" id="2873325"/>
    <lineage>
        <taxon>Eukaryota</taxon>
        <taxon>Metazoa</taxon>
        <taxon>Chordata</taxon>
        <taxon>Craniata</taxon>
        <taxon>Vertebrata</taxon>
        <taxon>Euteleostomi</taxon>
        <taxon>Actinopterygii</taxon>
        <taxon>Neopterygii</taxon>
        <taxon>Teleostei</taxon>
        <taxon>Ostariophysi</taxon>
        <taxon>Cypriniformes</taxon>
        <taxon>Danionidae</taxon>
        <taxon>Danioninae</taxon>
        <taxon>Danionella</taxon>
    </lineage>
</organism>
<keyword evidence="1" id="KW-0472">Membrane</keyword>
<protein>
    <recommendedName>
        <fullName evidence="2">Immunoglobulin V-set domain-containing protein</fullName>
    </recommendedName>
</protein>
<keyword evidence="4" id="KW-1185">Reference proteome</keyword>
<dbReference type="PANTHER" id="PTHR15343:SF0">
    <property type="entry name" value="T-CELL ANTIGEN CD7"/>
    <property type="match status" value="1"/>
</dbReference>
<comment type="caution">
    <text evidence="3">The sequence shown here is derived from an EMBL/GenBank/DDBJ whole genome shotgun (WGS) entry which is preliminary data.</text>
</comment>
<evidence type="ECO:0000256" key="1">
    <source>
        <dbReference type="SAM" id="Phobius"/>
    </source>
</evidence>
<dbReference type="Gene3D" id="2.60.40.10">
    <property type="entry name" value="Immunoglobulins"/>
    <property type="match status" value="1"/>
</dbReference>
<dbReference type="GO" id="GO:0002250">
    <property type="term" value="P:adaptive immune response"/>
    <property type="evidence" value="ECO:0007669"/>
    <property type="project" value="InterPro"/>
</dbReference>
<dbReference type="InterPro" id="IPR013106">
    <property type="entry name" value="Ig_V-set"/>
</dbReference>
<dbReference type="InterPro" id="IPR013783">
    <property type="entry name" value="Ig-like_fold"/>
</dbReference>
<accession>A0A553MT72</accession>
<dbReference type="Proteomes" id="UP000316079">
    <property type="component" value="Unassembled WGS sequence"/>
</dbReference>
<gene>
    <name evidence="3" type="ORF">DNTS_034975</name>
</gene>
<dbReference type="EMBL" id="SRMA01027286">
    <property type="protein sequence ID" value="TRY56378.1"/>
    <property type="molecule type" value="Genomic_DNA"/>
</dbReference>
<sequence>MQVVAAPGTKVNIECSTDKWQQFGVYMYKQNWTSEPQELFYYKYDGSLSYKKSDKYKVSVDGKFPALKVTLLNLTAMDIAFYWCEFNKEDKITPGKITWVLKVSLDEKPSTMNIIVIAAVSGLVNVIFICVILKLNVGECMAKRKRRQFSTPSDSVYEEMKRTYSDTQATGRTLINQEYQSIKGLRKP</sequence>
<evidence type="ECO:0000259" key="2">
    <source>
        <dbReference type="Pfam" id="PF07686"/>
    </source>
</evidence>
<evidence type="ECO:0000313" key="4">
    <source>
        <dbReference type="Proteomes" id="UP000316079"/>
    </source>
</evidence>